<proteinExistence type="predicted"/>
<dbReference type="EMBL" id="BMFT01000001">
    <property type="protein sequence ID" value="GGH26851.1"/>
    <property type="molecule type" value="Genomic_DNA"/>
</dbReference>
<name>A0ABQ1YJW5_9BACL</name>
<evidence type="ECO:0000313" key="1">
    <source>
        <dbReference type="EMBL" id="GGH26851.1"/>
    </source>
</evidence>
<keyword evidence="2" id="KW-1185">Reference proteome</keyword>
<organism evidence="1 2">
    <name type="scientific">Paenibacillus segetis</name>
    <dbReference type="NCBI Taxonomy" id="1325360"/>
    <lineage>
        <taxon>Bacteria</taxon>
        <taxon>Bacillati</taxon>
        <taxon>Bacillota</taxon>
        <taxon>Bacilli</taxon>
        <taxon>Bacillales</taxon>
        <taxon>Paenibacillaceae</taxon>
        <taxon>Paenibacillus</taxon>
    </lineage>
</organism>
<sequence length="110" mass="12391">MAVSSLEHVRSEHVFTNKLNEIVLGTKIGGVNCLIINSNVKEITVVSNEVLDPMFEVNLDTDCMLALLDHQYNGWELQTRLVKPLTYEIDRNGQLVKLSSDCITYVAKKI</sequence>
<accession>A0ABQ1YJW5</accession>
<reference evidence="2" key="1">
    <citation type="journal article" date="2019" name="Int. J. Syst. Evol. Microbiol.">
        <title>The Global Catalogue of Microorganisms (GCM) 10K type strain sequencing project: providing services to taxonomists for standard genome sequencing and annotation.</title>
        <authorList>
            <consortium name="The Broad Institute Genomics Platform"/>
            <consortium name="The Broad Institute Genome Sequencing Center for Infectious Disease"/>
            <person name="Wu L."/>
            <person name="Ma J."/>
        </authorList>
    </citation>
    <scope>NUCLEOTIDE SEQUENCE [LARGE SCALE GENOMIC DNA]</scope>
    <source>
        <strain evidence="2">CGMCC 1.12769</strain>
    </source>
</reference>
<comment type="caution">
    <text evidence="1">The sequence shown here is derived from an EMBL/GenBank/DDBJ whole genome shotgun (WGS) entry which is preliminary data.</text>
</comment>
<protein>
    <submittedName>
        <fullName evidence="1">Uncharacterized protein</fullName>
    </submittedName>
</protein>
<dbReference type="Proteomes" id="UP000659344">
    <property type="component" value="Unassembled WGS sequence"/>
</dbReference>
<gene>
    <name evidence="1" type="ORF">GCM10008013_27920</name>
</gene>
<evidence type="ECO:0000313" key="2">
    <source>
        <dbReference type="Proteomes" id="UP000659344"/>
    </source>
</evidence>
<dbReference type="RefSeq" id="WP_373285803.1">
    <property type="nucleotide sequence ID" value="NZ_BMFT01000001.1"/>
</dbReference>